<evidence type="ECO:0000313" key="3">
    <source>
        <dbReference type="EMBL" id="KAK3487869.1"/>
    </source>
</evidence>
<dbReference type="AlphaFoldDB" id="A0AAJ0I1Z3"/>
<feature type="signal peptide" evidence="2">
    <location>
        <begin position="1"/>
        <end position="17"/>
    </location>
</feature>
<evidence type="ECO:0000256" key="2">
    <source>
        <dbReference type="SAM" id="SignalP"/>
    </source>
</evidence>
<feature type="chain" id="PRO_5042495564" evidence="2">
    <location>
        <begin position="18"/>
        <end position="137"/>
    </location>
</feature>
<comment type="caution">
    <text evidence="3">The sequence shown here is derived from an EMBL/GenBank/DDBJ whole genome shotgun (WGS) entry which is preliminary data.</text>
</comment>
<dbReference type="RefSeq" id="XP_062689996.1">
    <property type="nucleotide sequence ID" value="XM_062833651.1"/>
</dbReference>
<dbReference type="GeneID" id="87871273"/>
<name>A0AAJ0I1Z3_9PEZI</name>
<feature type="region of interest" description="Disordered" evidence="1">
    <location>
        <begin position="49"/>
        <end position="82"/>
    </location>
</feature>
<evidence type="ECO:0000313" key="4">
    <source>
        <dbReference type="Proteomes" id="UP001285908"/>
    </source>
</evidence>
<dbReference type="Proteomes" id="UP001285908">
    <property type="component" value="Unassembled WGS sequence"/>
</dbReference>
<reference evidence="3 4" key="1">
    <citation type="journal article" date="2023" name="Mol. Phylogenet. Evol.">
        <title>Genome-scale phylogeny and comparative genomics of the fungal order Sordariales.</title>
        <authorList>
            <person name="Hensen N."/>
            <person name="Bonometti L."/>
            <person name="Westerberg I."/>
            <person name="Brannstrom I.O."/>
            <person name="Guillou S."/>
            <person name="Cros-Aarteil S."/>
            <person name="Calhoun S."/>
            <person name="Haridas S."/>
            <person name="Kuo A."/>
            <person name="Mondo S."/>
            <person name="Pangilinan J."/>
            <person name="Riley R."/>
            <person name="LaButti K."/>
            <person name="Andreopoulos B."/>
            <person name="Lipzen A."/>
            <person name="Chen C."/>
            <person name="Yan M."/>
            <person name="Daum C."/>
            <person name="Ng V."/>
            <person name="Clum A."/>
            <person name="Steindorff A."/>
            <person name="Ohm R.A."/>
            <person name="Martin F."/>
            <person name="Silar P."/>
            <person name="Natvig D.O."/>
            <person name="Lalanne C."/>
            <person name="Gautier V."/>
            <person name="Ament-Velasquez S.L."/>
            <person name="Kruys A."/>
            <person name="Hutchinson M.I."/>
            <person name="Powell A.J."/>
            <person name="Barry K."/>
            <person name="Miller A.N."/>
            <person name="Grigoriev I.V."/>
            <person name="Debuchy R."/>
            <person name="Gladieux P."/>
            <person name="Hiltunen Thoren M."/>
            <person name="Johannesson H."/>
        </authorList>
    </citation>
    <scope>NUCLEOTIDE SEQUENCE [LARGE SCALE GENOMIC DNA]</scope>
    <source>
        <strain evidence="3 4">FGSC 10403</strain>
    </source>
</reference>
<proteinExistence type="predicted"/>
<organism evidence="3 4">
    <name type="scientific">Neurospora hispaniola</name>
    <dbReference type="NCBI Taxonomy" id="588809"/>
    <lineage>
        <taxon>Eukaryota</taxon>
        <taxon>Fungi</taxon>
        <taxon>Dikarya</taxon>
        <taxon>Ascomycota</taxon>
        <taxon>Pezizomycotina</taxon>
        <taxon>Sordariomycetes</taxon>
        <taxon>Sordariomycetidae</taxon>
        <taxon>Sordariales</taxon>
        <taxon>Sordariaceae</taxon>
        <taxon>Neurospora</taxon>
    </lineage>
</organism>
<dbReference type="EMBL" id="JAULSX010000007">
    <property type="protein sequence ID" value="KAK3487869.1"/>
    <property type="molecule type" value="Genomic_DNA"/>
</dbReference>
<protein>
    <submittedName>
        <fullName evidence="3">Uncharacterized protein</fullName>
    </submittedName>
</protein>
<sequence length="137" mass="15368">MWRTILHGSMLCYGVVGQPPETDSIREKMQSQDKTRLVRALRALLFQGSQLSHDNPHDNPQHRASGRQDGTAGWAGKCPGSDASIRNGTRLHQLAHDTRHVQSPGPKGSRDLFTLDLLKLCLPFRPVKIPRRCTRLI</sequence>
<accession>A0AAJ0I1Z3</accession>
<gene>
    <name evidence="3" type="ORF">B0T23DRAFT_216754</name>
</gene>
<keyword evidence="2" id="KW-0732">Signal</keyword>
<keyword evidence="4" id="KW-1185">Reference proteome</keyword>
<evidence type="ECO:0000256" key="1">
    <source>
        <dbReference type="SAM" id="MobiDB-lite"/>
    </source>
</evidence>